<sequence>MTHYRTTEIDGLNIFYREAGDNNRPGSAFTHCFPASSFMFRDLTERLSDQFHIFAPDYPGFGYSDAPSTETFADAFDRLADIRRKYRFSSYRTLPAFNDLSALDPAAHRGAAFFSVRKSAQSIWNQITAGNCSKFSFFAFSLTLPLTVKLYFGRNEQKRNLQLRGAFMFKISEFSKISQVSVKTLRYYDQLNLLKPAHTDPYSGYRYYTADQLFQLHRILAYKELGFSLEQILRMIDELIPLEQIRGMFRIKQHEIQSIVDKEQAKLARIQDRLHAIENEGKQEVTHNVVLKEVEPQLVVSYRQRTSFRQIPEMFRQLDDYLGNARRPPLSQIVLWHDCLESDDDMDIEAARLLTDKMASQPPFVVQQLPGVPLMATLIHHCRTTSRCTASTELALWIERNGYRMIENEPRREICIPHEQTGDPEAYVAEVQIAVERA</sequence>
<dbReference type="EMBL" id="BJON01000014">
    <property type="protein sequence ID" value="GED69787.1"/>
    <property type="molecule type" value="Genomic_DNA"/>
</dbReference>
<evidence type="ECO:0000313" key="3">
    <source>
        <dbReference type="EMBL" id="GED69787.1"/>
    </source>
</evidence>
<dbReference type="InterPro" id="IPR011256">
    <property type="entry name" value="Reg_factor_effector_dom_sf"/>
</dbReference>
<organism evidence="3 4">
    <name type="scientific">Brevibacillus reuszeri</name>
    <dbReference type="NCBI Taxonomy" id="54915"/>
    <lineage>
        <taxon>Bacteria</taxon>
        <taxon>Bacillati</taxon>
        <taxon>Bacillota</taxon>
        <taxon>Bacilli</taxon>
        <taxon>Bacillales</taxon>
        <taxon>Paenibacillaceae</taxon>
        <taxon>Brevibacillus</taxon>
    </lineage>
</organism>
<keyword evidence="4" id="KW-1185">Reference proteome</keyword>
<dbReference type="InterPro" id="IPR010499">
    <property type="entry name" value="AraC_E-bd"/>
</dbReference>
<keyword evidence="1" id="KW-0238">DNA-binding</keyword>
<reference evidence="3 4" key="1">
    <citation type="submission" date="2019-06" db="EMBL/GenBank/DDBJ databases">
        <title>Whole genome shotgun sequence of Brevibacillus reuszeri NBRC 15719.</title>
        <authorList>
            <person name="Hosoyama A."/>
            <person name="Uohara A."/>
            <person name="Ohji S."/>
            <person name="Ichikawa N."/>
        </authorList>
    </citation>
    <scope>NUCLEOTIDE SEQUENCE [LARGE SCALE GENOMIC DNA]</scope>
    <source>
        <strain evidence="3 4">NBRC 15719</strain>
    </source>
</reference>
<evidence type="ECO:0000313" key="4">
    <source>
        <dbReference type="Proteomes" id="UP000319578"/>
    </source>
</evidence>
<dbReference type="SMART" id="SM00871">
    <property type="entry name" value="AraC_E_bind"/>
    <property type="match status" value="1"/>
</dbReference>
<accession>A0ABQ0TPD4</accession>
<protein>
    <recommendedName>
        <fullName evidence="2">HTH merR-type domain-containing protein</fullName>
    </recommendedName>
</protein>
<evidence type="ECO:0000259" key="2">
    <source>
        <dbReference type="PROSITE" id="PS50937"/>
    </source>
</evidence>
<dbReference type="InterPro" id="IPR000551">
    <property type="entry name" value="MerR-type_HTH_dom"/>
</dbReference>
<dbReference type="Proteomes" id="UP000319578">
    <property type="component" value="Unassembled WGS sequence"/>
</dbReference>
<name>A0ABQ0TPD4_9BACL</name>
<comment type="caution">
    <text evidence="3">The sequence shown here is derived from an EMBL/GenBank/DDBJ whole genome shotgun (WGS) entry which is preliminary data.</text>
</comment>
<proteinExistence type="predicted"/>
<dbReference type="InterPro" id="IPR009061">
    <property type="entry name" value="DNA-bd_dom_put_sf"/>
</dbReference>
<dbReference type="SMART" id="SM00422">
    <property type="entry name" value="HTH_MERR"/>
    <property type="match status" value="1"/>
</dbReference>
<dbReference type="CDD" id="cd01107">
    <property type="entry name" value="HTH_BmrR"/>
    <property type="match status" value="1"/>
</dbReference>
<dbReference type="SUPFAM" id="SSF53474">
    <property type="entry name" value="alpha/beta-Hydrolases"/>
    <property type="match status" value="1"/>
</dbReference>
<dbReference type="Gene3D" id="3.40.50.1820">
    <property type="entry name" value="alpha/beta hydrolase"/>
    <property type="match status" value="1"/>
</dbReference>
<feature type="domain" description="HTH merR-type" evidence="2">
    <location>
        <begin position="168"/>
        <end position="238"/>
    </location>
</feature>
<dbReference type="Pfam" id="PF13411">
    <property type="entry name" value="MerR_1"/>
    <property type="match status" value="1"/>
</dbReference>
<dbReference type="PROSITE" id="PS00552">
    <property type="entry name" value="HTH_MERR_1"/>
    <property type="match status" value="1"/>
</dbReference>
<dbReference type="InterPro" id="IPR029058">
    <property type="entry name" value="AB_hydrolase_fold"/>
</dbReference>
<dbReference type="InterPro" id="IPR047057">
    <property type="entry name" value="MerR_fam"/>
</dbReference>
<evidence type="ECO:0000256" key="1">
    <source>
        <dbReference type="ARBA" id="ARBA00023125"/>
    </source>
</evidence>
<dbReference type="Gene3D" id="1.10.1660.10">
    <property type="match status" value="1"/>
</dbReference>
<dbReference type="PROSITE" id="PS50937">
    <property type="entry name" value="HTH_MERR_2"/>
    <property type="match status" value="1"/>
</dbReference>
<gene>
    <name evidence="3" type="ORF">BRE01_34890</name>
</gene>
<dbReference type="PANTHER" id="PTHR30204">
    <property type="entry name" value="REDOX-CYCLING DRUG-SENSING TRANSCRIPTIONAL ACTIVATOR SOXR"/>
    <property type="match status" value="1"/>
</dbReference>
<dbReference type="InterPro" id="IPR000073">
    <property type="entry name" value="AB_hydrolase_1"/>
</dbReference>
<dbReference type="SUPFAM" id="SSF46955">
    <property type="entry name" value="Putative DNA-binding domain"/>
    <property type="match status" value="1"/>
</dbReference>
<dbReference type="PANTHER" id="PTHR30204:SF97">
    <property type="entry name" value="MERR FAMILY REGULATORY PROTEIN"/>
    <property type="match status" value="1"/>
</dbReference>
<dbReference type="Gene3D" id="3.20.80.10">
    <property type="entry name" value="Regulatory factor, effector binding domain"/>
    <property type="match status" value="1"/>
</dbReference>
<dbReference type="SUPFAM" id="SSF55136">
    <property type="entry name" value="Probable bacterial effector-binding domain"/>
    <property type="match status" value="1"/>
</dbReference>
<dbReference type="Pfam" id="PF00561">
    <property type="entry name" value="Abhydrolase_1"/>
    <property type="match status" value="1"/>
</dbReference>